<dbReference type="PANTHER" id="PTHR30518">
    <property type="entry name" value="ENDOLYTIC MUREIN TRANSGLYCOSYLASE"/>
    <property type="match status" value="1"/>
</dbReference>
<evidence type="ECO:0008006" key="10">
    <source>
        <dbReference type="Google" id="ProtNLM"/>
    </source>
</evidence>
<evidence type="ECO:0000256" key="2">
    <source>
        <dbReference type="ARBA" id="ARBA00022692"/>
    </source>
</evidence>
<dbReference type="PANTHER" id="PTHR30518:SF2">
    <property type="entry name" value="ENDOLYTIC MUREIN TRANSGLYCOSYLASE"/>
    <property type="match status" value="1"/>
</dbReference>
<dbReference type="Pfam" id="PF02618">
    <property type="entry name" value="YceG"/>
    <property type="match status" value="2"/>
</dbReference>
<accession>A0A2H0TDP5</accession>
<evidence type="ECO:0000313" key="8">
    <source>
        <dbReference type="EMBL" id="PIR68405.1"/>
    </source>
</evidence>
<reference evidence="9" key="1">
    <citation type="submission" date="2017-09" db="EMBL/GenBank/DDBJ databases">
        <title>Depth-based differentiation of microbial function through sediment-hosted aquifers and enrichment of novel symbionts in the deep terrestrial subsurface.</title>
        <authorList>
            <person name="Probst A.J."/>
            <person name="Ladd B."/>
            <person name="Jarett J.K."/>
            <person name="Geller-Mcgrath D.E."/>
            <person name="Sieber C.M.K."/>
            <person name="Emerson J.B."/>
            <person name="Anantharaman K."/>
            <person name="Thomas B.C."/>
            <person name="Malmstrom R."/>
            <person name="Stieglmeier M."/>
            <person name="Klingl A."/>
            <person name="Woyke T."/>
            <person name="Ryan C.M."/>
            <person name="Banfield J.F."/>
        </authorList>
    </citation>
    <scope>NUCLEOTIDE SEQUENCE [LARGE SCALE GENOMIC DNA]</scope>
</reference>
<dbReference type="Gene3D" id="3.30.1490.480">
    <property type="entry name" value="Endolytic murein transglycosylase"/>
    <property type="match status" value="1"/>
</dbReference>
<comment type="caution">
    <text evidence="8">The sequence shown here is derived from an EMBL/GenBank/DDBJ whole genome shotgun (WGS) entry which is preliminary data.</text>
</comment>
<evidence type="ECO:0000256" key="4">
    <source>
        <dbReference type="ARBA" id="ARBA00023136"/>
    </source>
</evidence>
<evidence type="ECO:0000256" key="6">
    <source>
        <dbReference type="ARBA" id="ARBA00023316"/>
    </source>
</evidence>
<dbReference type="AlphaFoldDB" id="A0A2H0TDP5"/>
<keyword evidence="1" id="KW-1003">Cell membrane</keyword>
<dbReference type="EMBL" id="PFCQ01000006">
    <property type="protein sequence ID" value="PIR68405.1"/>
    <property type="molecule type" value="Genomic_DNA"/>
</dbReference>
<evidence type="ECO:0000313" key="9">
    <source>
        <dbReference type="Proteomes" id="UP000230094"/>
    </source>
</evidence>
<evidence type="ECO:0000256" key="3">
    <source>
        <dbReference type="ARBA" id="ARBA00022989"/>
    </source>
</evidence>
<dbReference type="InterPro" id="IPR003770">
    <property type="entry name" value="MLTG-like"/>
</dbReference>
<proteinExistence type="predicted"/>
<dbReference type="Proteomes" id="UP000230094">
    <property type="component" value="Unassembled WGS sequence"/>
</dbReference>
<keyword evidence="3 7" id="KW-1133">Transmembrane helix</keyword>
<evidence type="ECO:0000256" key="5">
    <source>
        <dbReference type="ARBA" id="ARBA00023239"/>
    </source>
</evidence>
<name>A0A2H0TDP5_9BACT</name>
<keyword evidence="4 7" id="KW-0472">Membrane</keyword>
<sequence length="309" mass="35716">MKEYSFFDKCFLILRLDKLNKKFLLIFLVVLFSFSIIFFFLKAPNNFPVETTFHIESGSTLRTVSLNLKDAQIIRSRMLFEALVIIFSGDRRIISSDYFFKNKISVIEVARRISKGDHRLNLIKITIPEGFSVNEINTLATSKLPYFNQDKFLVSASELEGYLFPDTYFFYPTATELEVIKTLNNNFKKKIITLEQEINESGKSESDIIKMASVIEKEARGDDDREVISGILWKRLSIKMPLQVDAAPETYKTRGLPEKPITNPGLLAIRAAIHPKASPYLYYLHDKNGDIHYAKSFTEHQRNINKYLK</sequence>
<evidence type="ECO:0000256" key="1">
    <source>
        <dbReference type="ARBA" id="ARBA00022475"/>
    </source>
</evidence>
<keyword evidence="2 7" id="KW-0812">Transmembrane</keyword>
<dbReference type="GO" id="GO:0016829">
    <property type="term" value="F:lyase activity"/>
    <property type="evidence" value="ECO:0007669"/>
    <property type="project" value="UniProtKB-KW"/>
</dbReference>
<protein>
    <recommendedName>
        <fullName evidence="10">Endolytic murein transglycosylase</fullName>
    </recommendedName>
</protein>
<keyword evidence="6" id="KW-0961">Cell wall biogenesis/degradation</keyword>
<evidence type="ECO:0000256" key="7">
    <source>
        <dbReference type="SAM" id="Phobius"/>
    </source>
</evidence>
<organism evidence="8 9">
    <name type="scientific">Candidatus Nomurabacteria bacterium CG10_big_fil_rev_8_21_14_0_10_35_16</name>
    <dbReference type="NCBI Taxonomy" id="1974731"/>
    <lineage>
        <taxon>Bacteria</taxon>
        <taxon>Candidatus Nomuraibacteriota</taxon>
    </lineage>
</organism>
<keyword evidence="5" id="KW-0456">Lyase</keyword>
<gene>
    <name evidence="8" type="ORF">COU49_01290</name>
</gene>
<feature type="transmembrane region" description="Helical" evidence="7">
    <location>
        <begin position="23"/>
        <end position="41"/>
    </location>
</feature>
<dbReference type="GO" id="GO:0071555">
    <property type="term" value="P:cell wall organization"/>
    <property type="evidence" value="ECO:0007669"/>
    <property type="project" value="UniProtKB-KW"/>
</dbReference>